<keyword evidence="3" id="KW-0812">Transmembrane</keyword>
<dbReference type="EMBL" id="AP028910">
    <property type="protein sequence ID" value="BES91319.1"/>
    <property type="molecule type" value="Genomic_DNA"/>
</dbReference>
<evidence type="ECO:0000259" key="6">
    <source>
        <dbReference type="PROSITE" id="PS50853"/>
    </source>
</evidence>
<organism evidence="7 8">
    <name type="scientific">Nesidiocoris tenuis</name>
    <dbReference type="NCBI Taxonomy" id="355587"/>
    <lineage>
        <taxon>Eukaryota</taxon>
        <taxon>Metazoa</taxon>
        <taxon>Ecdysozoa</taxon>
        <taxon>Arthropoda</taxon>
        <taxon>Hexapoda</taxon>
        <taxon>Insecta</taxon>
        <taxon>Pterygota</taxon>
        <taxon>Neoptera</taxon>
        <taxon>Paraneoptera</taxon>
        <taxon>Hemiptera</taxon>
        <taxon>Heteroptera</taxon>
        <taxon>Panheteroptera</taxon>
        <taxon>Cimicomorpha</taxon>
        <taxon>Miridae</taxon>
        <taxon>Dicyphina</taxon>
        <taxon>Nesidiocoris</taxon>
    </lineage>
</organism>
<feature type="transmembrane region" description="Helical" evidence="3">
    <location>
        <begin position="1230"/>
        <end position="1255"/>
    </location>
</feature>
<feature type="region of interest" description="Disordered" evidence="2">
    <location>
        <begin position="614"/>
        <end position="655"/>
    </location>
</feature>
<dbReference type="CDD" id="cd00063">
    <property type="entry name" value="FN3"/>
    <property type="match status" value="2"/>
</dbReference>
<feature type="domain" description="VWFC" evidence="5">
    <location>
        <begin position="324"/>
        <end position="399"/>
    </location>
</feature>
<dbReference type="InterPro" id="IPR003961">
    <property type="entry name" value="FN3_dom"/>
</dbReference>
<name>A0ABN7AJH1_9HEMI</name>
<keyword evidence="3" id="KW-0472">Membrane</keyword>
<feature type="signal peptide" evidence="4">
    <location>
        <begin position="1"/>
        <end position="24"/>
    </location>
</feature>
<reference evidence="7 8" key="1">
    <citation type="submission" date="2023-09" db="EMBL/GenBank/DDBJ databases">
        <title>Nesidiocoris tenuis whole genome shotgun sequence.</title>
        <authorList>
            <person name="Shibata T."/>
            <person name="Shimoda M."/>
            <person name="Kobayashi T."/>
            <person name="Uehara T."/>
        </authorList>
    </citation>
    <scope>NUCLEOTIDE SEQUENCE [LARGE SCALE GENOMIC DNA]</scope>
    <source>
        <strain evidence="7 8">Japan</strain>
    </source>
</reference>
<dbReference type="InterPro" id="IPR001007">
    <property type="entry name" value="VWF_dom"/>
</dbReference>
<dbReference type="SUPFAM" id="SSF49265">
    <property type="entry name" value="Fibronectin type III"/>
    <property type="match status" value="2"/>
</dbReference>
<evidence type="ECO:0000259" key="5">
    <source>
        <dbReference type="PROSITE" id="PS50184"/>
    </source>
</evidence>
<feature type="compositionally biased region" description="Basic and acidic residues" evidence="2">
    <location>
        <begin position="632"/>
        <end position="643"/>
    </location>
</feature>
<dbReference type="InterPro" id="IPR013783">
    <property type="entry name" value="Ig-like_fold"/>
</dbReference>
<keyword evidence="8" id="KW-1185">Reference proteome</keyword>
<dbReference type="SMART" id="SM00214">
    <property type="entry name" value="VWC"/>
    <property type="match status" value="4"/>
</dbReference>
<accession>A0ABN7AJH1</accession>
<evidence type="ECO:0000256" key="3">
    <source>
        <dbReference type="SAM" id="Phobius"/>
    </source>
</evidence>
<feature type="compositionally biased region" description="Polar residues" evidence="2">
    <location>
        <begin position="538"/>
        <end position="555"/>
    </location>
</feature>
<feature type="compositionally biased region" description="Pro residues" evidence="2">
    <location>
        <begin position="681"/>
        <end position="707"/>
    </location>
</feature>
<dbReference type="PANTHER" id="PTHR11348">
    <property type="entry name" value="CONNECTIVE TISSUE GROWTH FACTOR-RELATED"/>
    <property type="match status" value="1"/>
</dbReference>
<dbReference type="PROSITE" id="PS50853">
    <property type="entry name" value="FN3"/>
    <property type="match status" value="2"/>
</dbReference>
<gene>
    <name evidence="7" type="ORF">NTJ_04127</name>
</gene>
<dbReference type="InterPro" id="IPR036116">
    <property type="entry name" value="FN3_sf"/>
</dbReference>
<feature type="compositionally biased region" description="Polar residues" evidence="2">
    <location>
        <begin position="719"/>
        <end position="730"/>
    </location>
</feature>
<evidence type="ECO:0000256" key="4">
    <source>
        <dbReference type="SAM" id="SignalP"/>
    </source>
</evidence>
<protein>
    <submittedName>
        <fullName evidence="7">VWC</fullName>
    </submittedName>
</protein>
<dbReference type="Gene3D" id="2.60.40.10">
    <property type="entry name" value="Immunoglobulins"/>
    <property type="match status" value="3"/>
</dbReference>
<feature type="region of interest" description="Disordered" evidence="2">
    <location>
        <begin position="538"/>
        <end position="578"/>
    </location>
</feature>
<feature type="domain" description="VWFC" evidence="5">
    <location>
        <begin position="402"/>
        <end position="476"/>
    </location>
</feature>
<feature type="domain" description="Fibronectin type-III" evidence="6">
    <location>
        <begin position="1107"/>
        <end position="1208"/>
    </location>
</feature>
<feature type="region of interest" description="Disordered" evidence="2">
    <location>
        <begin position="1267"/>
        <end position="1297"/>
    </location>
</feature>
<feature type="domain" description="Fibronectin type-III" evidence="6">
    <location>
        <begin position="885"/>
        <end position="992"/>
    </location>
</feature>
<dbReference type="PANTHER" id="PTHR11348:SF34">
    <property type="entry name" value="EPIDERMAL CELL SURFACE RECEPTOR-RELATED"/>
    <property type="match status" value="1"/>
</dbReference>
<dbReference type="InterPro" id="IPR050941">
    <property type="entry name" value="CCN"/>
</dbReference>
<evidence type="ECO:0000313" key="8">
    <source>
        <dbReference type="Proteomes" id="UP001307889"/>
    </source>
</evidence>
<dbReference type="PROSITE" id="PS50184">
    <property type="entry name" value="VWFC_2"/>
    <property type="match status" value="2"/>
</dbReference>
<keyword evidence="1 4" id="KW-0732">Signal</keyword>
<feature type="compositionally biased region" description="Pro residues" evidence="2">
    <location>
        <begin position="565"/>
        <end position="575"/>
    </location>
</feature>
<evidence type="ECO:0000256" key="2">
    <source>
        <dbReference type="SAM" id="MobiDB-lite"/>
    </source>
</evidence>
<sequence>MGLDSRFFGVAGLLLLVAAPSAPATIGAEMKSTLKDGVENAFSDLSETVPAAVGAGVAKPRAIGGANLTHPEGALDDVSMEEDSRQCFDGQIVDRGCDQRCKCVSGMLQCAARCASPLLRVGTPTGDPDCFLQPVPGDECCSTLVCSSEGENLSSVSDDCSYKNQTYKVGEVFHDGCELTCTCLEDGSTNCTARCAPHNNTMTSDRCLSVADPKDSCCTVLYCDVNAADEGLEEDDDIDHPKLMSAVPANSSTVMLNFDKMSVVDKVNAEISLDQKQWKHATSVGQAVVGLEPGKTYYFRVMSDVGISSNIVSATLPVFHPNSTMCEFKGKKYEIGEEFHDNCTAYCICSSSGIECASIDCPTDFGLDVLDPSCIEWETVPAGFKPQPPLCCPKSVKCKNNGSCMYKGTLFENWAEIPSKISGCDEKCYCSLGNVTCRPRCSEVPKTPPTGLNCSPKQPILGHSPNDECCPMWMCPTGHGAKVTNSSVNENASVLLRGGPDTPFLGPYSPDHATSLKITSTAPPTGYPILEENAVTLDSSTQESTPTMLTSTAKPSSVDYKNLSPLPPTIPPSPDVKPVKLDHHKKKVNSSIDIHYNSDGDVPTKKIHSKPSSFFNPITQSPDIPIGVINPDKLDQESSKENAVHPGHPKGPTVSPAFLEHLLEYHKYQEGGQENSKGKQPVPPPPGLIPYNPTPPSSFNPNAPVPPNMHVNHGVIHPNNIQPPYNQQHPHSGKPDDNEDYDDQSPYVTSPDQTGHRQQIPPELYHLINQGYRDPYSQPNHVTPQQIPHQFLSPADLFHVNRQANPQNFPPQPPYNVKVPARQENNLYSHPNAPIGLADIIDHIKQHEKTDSRTKDTHVYVLASQPPNVGQATQQIGLGVHQPNDPGSIVVHHLEAMDDGTVRLIFSVHPVLVGLHGRVELRYTADPNNNEVSTWERQVLAPPEDMIATPELEFELKGLMPDTEYRIKVTVVMRDLENSPTSPVLSVRTLRGAIPMFTTTTLPPIIPVEPMMHIIKVNSTWATVEWRKFTDYELQFIDGVQLRYKEIDGKVYQATPLIHRAVTSYTIEDLKPDSQYEVGIFFIPFPEQTTELQAQKTIFVNTTIENDPYKFELTLDLHHLKSSSVEITWNGVPYPEDKYVNIFRAIYQYDGGREDMNTFKVAKRDSPAGTLITGLKPDTRYRMWLEAYLTNGRIKKSNVKDFTTTAKAYSAAEPQEGKLESTPVHKESDYYGPLVGVSILAAISTLATVGLLVIIAKKHGHNKAPISAAVQRKSAPHTAAYDNPSYKSEMQHETMDL</sequence>
<evidence type="ECO:0000256" key="1">
    <source>
        <dbReference type="ARBA" id="ARBA00022729"/>
    </source>
</evidence>
<feature type="region of interest" description="Disordered" evidence="2">
    <location>
        <begin position="670"/>
        <end position="758"/>
    </location>
</feature>
<dbReference type="Proteomes" id="UP001307889">
    <property type="component" value="Chromosome 2"/>
</dbReference>
<feature type="chain" id="PRO_5046694375" evidence="4">
    <location>
        <begin position="25"/>
        <end position="1297"/>
    </location>
</feature>
<keyword evidence="3" id="KW-1133">Transmembrane helix</keyword>
<proteinExistence type="predicted"/>
<dbReference type="SMART" id="SM00060">
    <property type="entry name" value="FN3"/>
    <property type="match status" value="4"/>
</dbReference>
<feature type="compositionally biased region" description="Polar residues" evidence="2">
    <location>
        <begin position="746"/>
        <end position="757"/>
    </location>
</feature>
<evidence type="ECO:0000313" key="7">
    <source>
        <dbReference type="EMBL" id="BES91319.1"/>
    </source>
</evidence>